<sequence length="1187" mass="131844">MLPDTTSSLARDVLEGVTAELQRGYGIGEGDSPGDPWMRNVRRVGGRSKSVFTEGRSYKEALLREFLQRRDQRRNAVLADVIQPANLGPEPTSTIANALARRFGGYTQDFPVSRFRERDFAIFLPEWVSAEVIARREILTLDGFWLRCFAWGPYRDARPHRMVYRAWIRLINLPFECWTVPRVAAIVCGFGRFIKADEVTKAMTDLRAFRCQIILDTLTDIPQNLSIVLGEERYPVMVHLESWERAVDEARGDPPGPPPGGNGDGNQQGEGDRPDIQANIDQEMNEEATGEDEGEIDDAGPVSAPSRRTSSGLEKPTTLCSLPFRRSSLGLFGPAGTSERRGGRAETDEVGPEPAPSRRSSGGSEKPTPLYTPLIRRPSPGLFRRAETTERRGGGRAEVDEVRRGQAEVDEVGSENGPNRRSSGGSEESPPLRSPGLVGRAGRPGTPVWSRHPQCTSQCSPPARRPPARALGWMKAGQSSGLASGLASARTEEGQCRARQPRAPPGRWIMKSGAVTQRGFEGMGVVHCIRSLSPPLPNLIMAGVGSDSYEMGRPLMLCRGDQVLLWVGGALFKVVVSPSVGLRTNLENWASSIGDNRGALPVSAPGVGVAAHESSLGLVDWFVTTGRDQNGQSSVLGECTKSMTEDGDEADHAKEKRSNGWEGIRAYSGKGLTSSPKKSLITPTRARSFIDKCVFLESNGASGGLITCWSSRVFSCKEVIVRNYSISVLLELVSCGTRFFVTNVYGPASWDGKEDFFSELLLLKDYCKELTPLPPNKTLLISQCSNGNEWCWNKILRGVNTSDHRVQQSIVVLKDRISTFGIRQGMDSVYWRWTSDGRFSVKSTYTMLNNGGTRDYRTCDIWRLRIPLKVKVFCWLVLTKKIPTIDNLLKRGWTGNTSCVLCGNARRLIHVDVLLRHTRWKFPVEGVKKVGERDLDCFEPEVLPWADPATFPKWYQIEVLSGELEIRAIHEPLWLERLRRFPVTPVPSDCPSIDVYHCIERDIIAVDFEMPQRCSWEQHGSHRVQPHGLLHNALEVAQWVDVALLYLSFPPDEASHFFLSFFHHLRFRDDDVEKGGGSDLAFSPESSQNYTSSCIMVAHRIASLPKFAKLRFSQILQFWLERWVGRGPINTDDVEKGGGSDLAFSSESLQNYTNSRMMVAHGLASLTKLPSYISVKWFSSGASRQSS</sequence>
<dbReference type="InterPro" id="IPR026960">
    <property type="entry name" value="RVT-Znf"/>
</dbReference>
<evidence type="ECO:0000313" key="3">
    <source>
        <dbReference type="EMBL" id="OAY70654.1"/>
    </source>
</evidence>
<evidence type="ECO:0000259" key="2">
    <source>
        <dbReference type="Pfam" id="PF13966"/>
    </source>
</evidence>
<proteinExistence type="predicted"/>
<feature type="region of interest" description="Disordered" evidence="1">
    <location>
        <begin position="482"/>
        <end position="508"/>
    </location>
</feature>
<feature type="compositionally biased region" description="Acidic residues" evidence="1">
    <location>
        <begin position="283"/>
        <end position="298"/>
    </location>
</feature>
<evidence type="ECO:0000313" key="4">
    <source>
        <dbReference type="Proteomes" id="UP000092600"/>
    </source>
</evidence>
<organism evidence="3 4">
    <name type="scientific">Ananas comosus</name>
    <name type="common">Pineapple</name>
    <name type="synonym">Ananas ananas</name>
    <dbReference type="NCBI Taxonomy" id="4615"/>
    <lineage>
        <taxon>Eukaryota</taxon>
        <taxon>Viridiplantae</taxon>
        <taxon>Streptophyta</taxon>
        <taxon>Embryophyta</taxon>
        <taxon>Tracheophyta</taxon>
        <taxon>Spermatophyta</taxon>
        <taxon>Magnoliopsida</taxon>
        <taxon>Liliopsida</taxon>
        <taxon>Poales</taxon>
        <taxon>Bromeliaceae</taxon>
        <taxon>Bromelioideae</taxon>
        <taxon>Ananas</taxon>
    </lineage>
</organism>
<protein>
    <recommendedName>
        <fullName evidence="2">Reverse transcriptase zinc-binding domain-containing protein</fullName>
    </recommendedName>
</protein>
<name>A0A199V0T2_ANACO</name>
<feature type="region of interest" description="Disordered" evidence="1">
    <location>
        <begin position="248"/>
        <end position="468"/>
    </location>
</feature>
<dbReference type="EMBL" id="LSRQ01003811">
    <property type="protein sequence ID" value="OAY70654.1"/>
    <property type="molecule type" value="Genomic_DNA"/>
</dbReference>
<dbReference type="Pfam" id="PF13966">
    <property type="entry name" value="zf-RVT"/>
    <property type="match status" value="1"/>
</dbReference>
<gene>
    <name evidence="3" type="ORF">ACMD2_25377</name>
</gene>
<dbReference type="AlphaFoldDB" id="A0A199V0T2"/>
<feature type="compositionally biased region" description="Basic and acidic residues" evidence="1">
    <location>
        <begin position="338"/>
        <end position="347"/>
    </location>
</feature>
<feature type="domain" description="Reverse transcriptase zinc-binding" evidence="2">
    <location>
        <begin position="839"/>
        <end position="905"/>
    </location>
</feature>
<evidence type="ECO:0000256" key="1">
    <source>
        <dbReference type="SAM" id="MobiDB-lite"/>
    </source>
</evidence>
<dbReference type="Proteomes" id="UP000092600">
    <property type="component" value="Unassembled WGS sequence"/>
</dbReference>
<feature type="compositionally biased region" description="Basic and acidic residues" evidence="1">
    <location>
        <begin position="384"/>
        <end position="407"/>
    </location>
</feature>
<comment type="caution">
    <text evidence="3">The sequence shown here is derived from an EMBL/GenBank/DDBJ whole genome shotgun (WGS) entry which is preliminary data.</text>
</comment>
<reference evidence="3 4" key="1">
    <citation type="journal article" date="2016" name="DNA Res.">
        <title>The draft genome of MD-2 pineapple using hybrid error correction of long reads.</title>
        <authorList>
            <person name="Redwan R.M."/>
            <person name="Saidin A."/>
            <person name="Kumar S.V."/>
        </authorList>
    </citation>
    <scope>NUCLEOTIDE SEQUENCE [LARGE SCALE GENOMIC DNA]</scope>
    <source>
        <strain evidence="4">cv. MD2</strain>
        <tissue evidence="3">Leaf</tissue>
    </source>
</reference>
<feature type="compositionally biased region" description="Polar residues" evidence="1">
    <location>
        <begin position="416"/>
        <end position="426"/>
    </location>
</feature>
<accession>A0A199V0T2</accession>